<dbReference type="Pfam" id="PF00990">
    <property type="entry name" value="GGDEF"/>
    <property type="match status" value="1"/>
</dbReference>
<dbReference type="PROSITE" id="PS50883">
    <property type="entry name" value="EAL"/>
    <property type="match status" value="1"/>
</dbReference>
<dbReference type="SUPFAM" id="SSF141868">
    <property type="entry name" value="EAL domain-like"/>
    <property type="match status" value="1"/>
</dbReference>
<dbReference type="FunFam" id="3.30.70.270:FF:000001">
    <property type="entry name" value="Diguanylate cyclase domain protein"/>
    <property type="match status" value="1"/>
</dbReference>
<dbReference type="OrthoDB" id="9759607at2"/>
<protein>
    <submittedName>
        <fullName evidence="3">Diguanylate cyclase (GGDEF) domain-containing protein</fullName>
    </submittedName>
</protein>
<dbReference type="SMART" id="SM00267">
    <property type="entry name" value="GGDEF"/>
    <property type="match status" value="1"/>
</dbReference>
<dbReference type="RefSeq" id="WP_072890304.1">
    <property type="nucleotide sequence ID" value="NZ_FQVW01000019.1"/>
</dbReference>
<dbReference type="InterPro" id="IPR052155">
    <property type="entry name" value="Biofilm_reg_signaling"/>
</dbReference>
<dbReference type="InterPro" id="IPR001633">
    <property type="entry name" value="EAL_dom"/>
</dbReference>
<reference evidence="3 4" key="1">
    <citation type="submission" date="2016-11" db="EMBL/GenBank/DDBJ databases">
        <authorList>
            <person name="Jaros S."/>
            <person name="Januszkiewicz K."/>
            <person name="Wedrychowicz H."/>
        </authorList>
    </citation>
    <scope>NUCLEOTIDE SEQUENCE [LARGE SCALE GENOMIC DNA]</scope>
    <source>
        <strain evidence="3 4">IBRC-M 10683</strain>
    </source>
</reference>
<dbReference type="FunFam" id="3.20.20.450:FF:000001">
    <property type="entry name" value="Cyclic di-GMP phosphodiesterase yahA"/>
    <property type="match status" value="1"/>
</dbReference>
<dbReference type="NCBIfam" id="TIGR00254">
    <property type="entry name" value="GGDEF"/>
    <property type="match status" value="1"/>
</dbReference>
<name>A0A1M5HSU5_9BACI</name>
<proteinExistence type="predicted"/>
<evidence type="ECO:0000313" key="3">
    <source>
        <dbReference type="EMBL" id="SHG19007.1"/>
    </source>
</evidence>
<dbReference type="InterPro" id="IPR029787">
    <property type="entry name" value="Nucleotide_cyclase"/>
</dbReference>
<evidence type="ECO:0000259" key="1">
    <source>
        <dbReference type="PROSITE" id="PS50883"/>
    </source>
</evidence>
<dbReference type="SMART" id="SM00052">
    <property type="entry name" value="EAL"/>
    <property type="match status" value="1"/>
</dbReference>
<dbReference type="STRING" id="930117.SAMN05216225_101939"/>
<keyword evidence="4" id="KW-1185">Reference proteome</keyword>
<dbReference type="InterPro" id="IPR000160">
    <property type="entry name" value="GGDEF_dom"/>
</dbReference>
<dbReference type="InterPro" id="IPR043128">
    <property type="entry name" value="Rev_trsase/Diguanyl_cyclase"/>
</dbReference>
<accession>A0A1M5HSU5</accession>
<dbReference type="PROSITE" id="PS50887">
    <property type="entry name" value="GGDEF"/>
    <property type="match status" value="1"/>
</dbReference>
<dbReference type="EMBL" id="FQVW01000019">
    <property type="protein sequence ID" value="SHG19007.1"/>
    <property type="molecule type" value="Genomic_DNA"/>
</dbReference>
<gene>
    <name evidence="3" type="ORF">SAMN05216225_101939</name>
</gene>
<dbReference type="Gene3D" id="3.20.20.450">
    <property type="entry name" value="EAL domain"/>
    <property type="match status" value="1"/>
</dbReference>
<dbReference type="PANTHER" id="PTHR44757:SF2">
    <property type="entry name" value="BIOFILM ARCHITECTURE MAINTENANCE PROTEIN MBAA"/>
    <property type="match status" value="1"/>
</dbReference>
<organism evidence="3 4">
    <name type="scientific">Ornithinibacillus halophilus</name>
    <dbReference type="NCBI Taxonomy" id="930117"/>
    <lineage>
        <taxon>Bacteria</taxon>
        <taxon>Bacillati</taxon>
        <taxon>Bacillota</taxon>
        <taxon>Bacilli</taxon>
        <taxon>Bacillales</taxon>
        <taxon>Bacillaceae</taxon>
        <taxon>Ornithinibacillus</taxon>
    </lineage>
</organism>
<dbReference type="CDD" id="cd01948">
    <property type="entry name" value="EAL"/>
    <property type="match status" value="1"/>
</dbReference>
<dbReference type="CDD" id="cd01949">
    <property type="entry name" value="GGDEF"/>
    <property type="match status" value="1"/>
</dbReference>
<sequence length="546" mass="62953">MSNSNELDIPFILQESMMQNEHAIIVVDSNGIIIQVNQVFKHSFSFRIGDSINNFFSQHVRVGGFTAPLQDNWKGNVTITVNESSYEKYLDIQSFRIANGEKYFQYVFHTMIEKEEIRYLAYNDGLTKLPNRLAFEENVKQLLLKPELKKHIFALLFFDLDRFKLINDTFGHAYGDLLLQKAAERLQSCFSEKDILARLGGDEFIALLPNIGHEREAIYKVEEIIEHFSIPFQLRENEVYVTISVGISFYPHDGENLEALISQADSAMYHAKKQGKNNYELSKAELHASNFERFHLENMLRKAIKEEQLELFYQPQVNIVDEKVVAVEALVRWRHPEYGIIPPNEFIPIAEDSGLILEIDDFVLRKACQQIHHWKQLGNPIRISVNLSAQQFMQKNLPDKIATLLKIEKVPPNLLELEITESMVMQDTKMSAIQIEKIRALGVKVAIDDFGTGHSSYQYLKNFPIDSLKIDRIFINDVETNRNTKAILNSMINLGHDLNLQVIVEGVETEEQLSNLDSKKCSAVQGYYFYKPMETGRIQELLERKG</sequence>
<dbReference type="SUPFAM" id="SSF55073">
    <property type="entry name" value="Nucleotide cyclase"/>
    <property type="match status" value="1"/>
</dbReference>
<feature type="domain" description="GGDEF" evidence="2">
    <location>
        <begin position="151"/>
        <end position="284"/>
    </location>
</feature>
<feature type="domain" description="EAL" evidence="1">
    <location>
        <begin position="293"/>
        <end position="546"/>
    </location>
</feature>
<dbReference type="AlphaFoldDB" id="A0A1M5HSU5"/>
<dbReference type="PANTHER" id="PTHR44757">
    <property type="entry name" value="DIGUANYLATE CYCLASE DGCP"/>
    <property type="match status" value="1"/>
</dbReference>
<dbReference type="Proteomes" id="UP000183988">
    <property type="component" value="Unassembled WGS sequence"/>
</dbReference>
<dbReference type="Gene3D" id="3.30.70.270">
    <property type="match status" value="1"/>
</dbReference>
<evidence type="ECO:0000259" key="2">
    <source>
        <dbReference type="PROSITE" id="PS50887"/>
    </source>
</evidence>
<dbReference type="InterPro" id="IPR035919">
    <property type="entry name" value="EAL_sf"/>
</dbReference>
<evidence type="ECO:0000313" key="4">
    <source>
        <dbReference type="Proteomes" id="UP000183988"/>
    </source>
</evidence>
<dbReference type="Pfam" id="PF00563">
    <property type="entry name" value="EAL"/>
    <property type="match status" value="1"/>
</dbReference>